<dbReference type="Pfam" id="PF04279">
    <property type="entry name" value="IspA"/>
    <property type="match status" value="1"/>
</dbReference>
<evidence type="ECO:0000313" key="7">
    <source>
        <dbReference type="Proteomes" id="UP001589943"/>
    </source>
</evidence>
<reference evidence="6 7" key="1">
    <citation type="submission" date="2024-09" db="EMBL/GenBank/DDBJ databases">
        <authorList>
            <person name="Sun Q."/>
            <person name="Mori K."/>
        </authorList>
    </citation>
    <scope>NUCLEOTIDE SEQUENCE [LARGE SCALE GENOMIC DNA]</scope>
    <source>
        <strain evidence="6 7">NCAIM B.02537</strain>
    </source>
</reference>
<keyword evidence="1 5" id="KW-1003">Cell membrane</keyword>
<evidence type="ECO:0000256" key="1">
    <source>
        <dbReference type="ARBA" id="ARBA00022475"/>
    </source>
</evidence>
<evidence type="ECO:0000313" key="6">
    <source>
        <dbReference type="EMBL" id="MFC0589042.1"/>
    </source>
</evidence>
<dbReference type="EMBL" id="JBHLTL010000004">
    <property type="protein sequence ID" value="MFC0589042.1"/>
    <property type="molecule type" value="Genomic_DNA"/>
</dbReference>
<feature type="transmembrane region" description="Helical" evidence="5">
    <location>
        <begin position="108"/>
        <end position="128"/>
    </location>
</feature>
<keyword evidence="5" id="KW-0997">Cell inner membrane</keyword>
<evidence type="ECO:0000256" key="3">
    <source>
        <dbReference type="ARBA" id="ARBA00022989"/>
    </source>
</evidence>
<dbReference type="PANTHER" id="PTHR36917">
    <property type="entry name" value="INTRACELLULAR SEPTATION PROTEIN A-RELATED"/>
    <property type="match status" value="1"/>
</dbReference>
<comment type="similarity">
    <text evidence="5">Belongs to the YciB family.</text>
</comment>
<keyword evidence="7" id="KW-1185">Reference proteome</keyword>
<proteinExistence type="inferred from homology"/>
<keyword evidence="2 5" id="KW-0812">Transmembrane</keyword>
<dbReference type="Proteomes" id="UP001589943">
    <property type="component" value="Unassembled WGS sequence"/>
</dbReference>
<comment type="subcellular location">
    <subcellularLocation>
        <location evidence="5">Cell inner membrane</location>
        <topology evidence="5">Multi-pass membrane protein</topology>
    </subcellularLocation>
</comment>
<evidence type="ECO:0000256" key="5">
    <source>
        <dbReference type="HAMAP-Rule" id="MF_00189"/>
    </source>
</evidence>
<feature type="transmembrane region" description="Helical" evidence="5">
    <location>
        <begin position="79"/>
        <end position="102"/>
    </location>
</feature>
<evidence type="ECO:0000256" key="2">
    <source>
        <dbReference type="ARBA" id="ARBA00022692"/>
    </source>
</evidence>
<keyword evidence="4 5" id="KW-0472">Membrane</keyword>
<feature type="transmembrane region" description="Helical" evidence="5">
    <location>
        <begin position="48"/>
        <end position="67"/>
    </location>
</feature>
<comment type="caution">
    <text evidence="6">The sequence shown here is derived from an EMBL/GenBank/DDBJ whole genome shotgun (WGS) entry which is preliminary data.</text>
</comment>
<feature type="transmembrane region" description="Helical" evidence="5">
    <location>
        <begin position="184"/>
        <end position="203"/>
    </location>
</feature>
<organism evidence="6 7">
    <name type="scientific">Novosphingobium aquiterrae</name>
    <dbReference type="NCBI Taxonomy" id="624388"/>
    <lineage>
        <taxon>Bacteria</taxon>
        <taxon>Pseudomonadati</taxon>
        <taxon>Pseudomonadota</taxon>
        <taxon>Alphaproteobacteria</taxon>
        <taxon>Sphingomonadales</taxon>
        <taxon>Sphingomonadaceae</taxon>
        <taxon>Novosphingobium</taxon>
    </lineage>
</organism>
<name>A0ABV6PGT4_9SPHN</name>
<protein>
    <recommendedName>
        <fullName evidence="5">Inner membrane-spanning protein YciB</fullName>
    </recommendedName>
</protein>
<feature type="transmembrane region" description="Helical" evidence="5">
    <location>
        <begin position="16"/>
        <end position="36"/>
    </location>
</feature>
<comment type="function">
    <text evidence="5">Plays a role in cell envelope biogenesis, maintenance of cell envelope integrity and membrane homeostasis.</text>
</comment>
<dbReference type="HAMAP" id="MF_00189">
    <property type="entry name" value="YciB"/>
    <property type="match status" value="1"/>
</dbReference>
<dbReference type="RefSeq" id="WP_379480550.1">
    <property type="nucleotide sequence ID" value="NZ_JBHLTL010000004.1"/>
</dbReference>
<keyword evidence="3 5" id="KW-1133">Transmembrane helix</keyword>
<gene>
    <name evidence="5" type="primary">yciB</name>
    <name evidence="6" type="ORF">ACFFF7_06415</name>
</gene>
<feature type="transmembrane region" description="Helical" evidence="5">
    <location>
        <begin position="149"/>
        <end position="169"/>
    </location>
</feature>
<accession>A0ABV6PGT4</accession>
<sequence length="222" mass="24903">MNDVVRPVPGKPKTGWLNLVVDYGPIVVFFLTYRFYSPKDHNSLAEVATVIRATAAFMAAAVLALIVSKWKLGRISPMLWLSTAMIVVFGGLTIVFQNAAFIQIKPTLIYLLCGLALLIGAWRGKALLKVLLDAAFEGLDDAGWLKLSWRWGVFFLVLAALNEVLRHFYNQANGNLETWIGMKLWLFLPLTFLFTFTQIPMLLRHGLAQEAEKDVLSDPPHE</sequence>
<dbReference type="InterPro" id="IPR006008">
    <property type="entry name" value="YciB"/>
</dbReference>
<evidence type="ECO:0000256" key="4">
    <source>
        <dbReference type="ARBA" id="ARBA00023136"/>
    </source>
</evidence>
<dbReference type="PANTHER" id="PTHR36917:SF1">
    <property type="entry name" value="INNER MEMBRANE-SPANNING PROTEIN YCIB"/>
    <property type="match status" value="1"/>
</dbReference>